<keyword evidence="3" id="KW-0677">Repeat</keyword>
<dbReference type="PANTHER" id="PTHR32479">
    <property type="entry name" value="GLYCOLATE OXIDASE IRON-SULFUR SUBUNIT"/>
    <property type="match status" value="1"/>
</dbReference>
<dbReference type="InterPro" id="IPR012257">
    <property type="entry name" value="Glc_ox_4Fe-4S"/>
</dbReference>
<dbReference type="PROSITE" id="PS00198">
    <property type="entry name" value="4FE4S_FER_1"/>
    <property type="match status" value="2"/>
</dbReference>
<evidence type="ECO:0000259" key="7">
    <source>
        <dbReference type="PROSITE" id="PS51379"/>
    </source>
</evidence>
<dbReference type="PANTHER" id="PTHR32479:SF17">
    <property type="entry name" value="GLYCOLATE OXIDASE IRON-SULFUR SUBUNIT"/>
    <property type="match status" value="1"/>
</dbReference>
<dbReference type="SUPFAM" id="SSF46548">
    <property type="entry name" value="alpha-helical ferredoxin"/>
    <property type="match status" value="1"/>
</dbReference>
<evidence type="ECO:0000256" key="4">
    <source>
        <dbReference type="ARBA" id="ARBA00023004"/>
    </source>
</evidence>
<keyword evidence="2 6" id="KW-0479">Metal-binding</keyword>
<protein>
    <recommendedName>
        <fullName evidence="6">Glycolate oxidase iron-sulfur subunit</fullName>
        <ecNumber evidence="6">1.1.99.14</ecNumber>
    </recommendedName>
</protein>
<comment type="catalytic activity">
    <reaction evidence="6">
        <text>glycolate + A = glyoxylate + AH2</text>
        <dbReference type="Rhea" id="RHEA:21264"/>
        <dbReference type="ChEBI" id="CHEBI:13193"/>
        <dbReference type="ChEBI" id="CHEBI:17499"/>
        <dbReference type="ChEBI" id="CHEBI:29805"/>
        <dbReference type="ChEBI" id="CHEBI:36655"/>
        <dbReference type="EC" id="1.1.99.14"/>
    </reaction>
</comment>
<reference evidence="8" key="2">
    <citation type="submission" date="2021-09" db="EMBL/GenBank/DDBJ databases">
        <authorList>
            <person name="Gilroy R."/>
        </authorList>
    </citation>
    <scope>NUCLEOTIDE SEQUENCE</scope>
    <source>
        <strain evidence="8">ChiGjej2B2-19336</strain>
    </source>
</reference>
<keyword evidence="5 6" id="KW-0411">Iron-sulfur</keyword>
<evidence type="ECO:0000256" key="2">
    <source>
        <dbReference type="ARBA" id="ARBA00022723"/>
    </source>
</evidence>
<dbReference type="GO" id="GO:0051539">
    <property type="term" value="F:4 iron, 4 sulfur cluster binding"/>
    <property type="evidence" value="ECO:0007669"/>
    <property type="project" value="UniProtKB-UniRule"/>
</dbReference>
<evidence type="ECO:0000256" key="5">
    <source>
        <dbReference type="ARBA" id="ARBA00023014"/>
    </source>
</evidence>
<reference evidence="8" key="1">
    <citation type="journal article" date="2021" name="PeerJ">
        <title>Extensive microbial diversity within the chicken gut microbiome revealed by metagenomics and culture.</title>
        <authorList>
            <person name="Gilroy R."/>
            <person name="Ravi A."/>
            <person name="Getino M."/>
            <person name="Pursley I."/>
            <person name="Horton D.L."/>
            <person name="Alikhan N.F."/>
            <person name="Baker D."/>
            <person name="Gharbi K."/>
            <person name="Hall N."/>
            <person name="Watson M."/>
            <person name="Adriaenssens E.M."/>
            <person name="Foster-Nyarko E."/>
            <person name="Jarju S."/>
            <person name="Secka A."/>
            <person name="Antonio M."/>
            <person name="Oren A."/>
            <person name="Chaudhuri R.R."/>
            <person name="La Ragione R."/>
            <person name="Hildebrand F."/>
            <person name="Pallen M.J."/>
        </authorList>
    </citation>
    <scope>NUCLEOTIDE SEQUENCE</scope>
    <source>
        <strain evidence="8">ChiGjej2B2-19336</strain>
    </source>
</reference>
<dbReference type="InterPro" id="IPR004017">
    <property type="entry name" value="Cys_rich_dom"/>
</dbReference>
<dbReference type="PROSITE" id="PS51379">
    <property type="entry name" value="4FE4S_FER_2"/>
    <property type="match status" value="1"/>
</dbReference>
<comment type="cofactor">
    <cofactor evidence="6">
        <name>[4Fe-4S] cluster</name>
        <dbReference type="ChEBI" id="CHEBI:49883"/>
    </cofactor>
    <text evidence="6">Binds 2 [4Fe-4S] clusters.</text>
</comment>
<keyword evidence="6" id="KW-0813">Transport</keyword>
<proteinExistence type="predicted"/>
<evidence type="ECO:0000256" key="1">
    <source>
        <dbReference type="ARBA" id="ARBA00022485"/>
    </source>
</evidence>
<dbReference type="RefSeq" id="WP_304123056.1">
    <property type="nucleotide sequence ID" value="NZ_DYZA01000197.1"/>
</dbReference>
<dbReference type="InterPro" id="IPR017900">
    <property type="entry name" value="4Fe4S_Fe_S_CS"/>
</dbReference>
<feature type="domain" description="4Fe-4S ferredoxin-type" evidence="7">
    <location>
        <begin position="1"/>
        <end position="26"/>
    </location>
</feature>
<gene>
    <name evidence="8" type="ORF">K8W16_09740</name>
</gene>
<comment type="caution">
    <text evidence="8">The sequence shown here is derived from an EMBL/GenBank/DDBJ whole genome shotgun (WGS) entry which is preliminary data.</text>
</comment>
<dbReference type="Pfam" id="PF02754">
    <property type="entry name" value="CCG"/>
    <property type="match status" value="2"/>
</dbReference>
<evidence type="ECO:0000256" key="3">
    <source>
        <dbReference type="ARBA" id="ARBA00022737"/>
    </source>
</evidence>
<keyword evidence="4 6" id="KW-0408">Iron</keyword>
<evidence type="ECO:0000313" key="9">
    <source>
        <dbReference type="Proteomes" id="UP000698963"/>
    </source>
</evidence>
<comment type="function">
    <text evidence="6">Component of a complex that catalyzes the oxidation of glycolate to glyoxylate.</text>
</comment>
<accession>A0A921DRP9</accession>
<dbReference type="InterPro" id="IPR009051">
    <property type="entry name" value="Helical_ferredxn"/>
</dbReference>
<evidence type="ECO:0000256" key="6">
    <source>
        <dbReference type="PIRNR" id="PIRNR000139"/>
    </source>
</evidence>
<dbReference type="EMBL" id="DYZA01000197">
    <property type="protein sequence ID" value="HJD97910.1"/>
    <property type="molecule type" value="Genomic_DNA"/>
</dbReference>
<sequence>MKGPTCEYCGRCLSVCPSYKHHLVETFGPRARIDLARAVAAGELKPGERYHDAIKSCLQCLACTEICGKGVDGAQIILDARLAEGDGRLTLKRRLEKLVTCSLLPRRELMRKMIRACSFFQHVFPLDTRGSIRHLPDALCGAAGKRSMPDLAKKSLFEILPERVMPPDNVTQVGEAALFTGCFGGLVNVEASLALVNALALRGYTVFIPRAQSCCGAPAELSGFKEAFEKAEAHNAEVFAACPDMPVLTLCATCHRTLSREYASSGRELAGRITDAALFLQRHDARTGFAAPMPEKLPAAALLRVRERPVSAADPLVVAVHDPCHFRLDPQVGRAVRRELAAKPWIRLVELKDPGSCCGGGGVSSLKNPALADELGKARAVAVMESGADIVTAQCPGCVLQLNNHLKRQKADARACHTLELIGR</sequence>
<dbReference type="Pfam" id="PF13183">
    <property type="entry name" value="Fer4_8"/>
    <property type="match status" value="1"/>
</dbReference>
<dbReference type="PIRSF" id="PIRSF000139">
    <property type="entry name" value="Glc_ox_4Fe-4S"/>
    <property type="match status" value="1"/>
</dbReference>
<keyword evidence="1 6" id="KW-0004">4Fe-4S</keyword>
<organism evidence="8 9">
    <name type="scientific">Mailhella massiliensis</name>
    <dbReference type="NCBI Taxonomy" id="1903261"/>
    <lineage>
        <taxon>Bacteria</taxon>
        <taxon>Pseudomonadati</taxon>
        <taxon>Thermodesulfobacteriota</taxon>
        <taxon>Desulfovibrionia</taxon>
        <taxon>Desulfovibrionales</taxon>
        <taxon>Desulfovibrionaceae</taxon>
        <taxon>Mailhella</taxon>
    </lineage>
</organism>
<dbReference type="AlphaFoldDB" id="A0A921DRP9"/>
<dbReference type="InterPro" id="IPR017896">
    <property type="entry name" value="4Fe4S_Fe-S-bd"/>
</dbReference>
<comment type="catalytic activity">
    <reaction evidence="6">
        <text>(R)-lactate + A = pyruvate + AH2</text>
        <dbReference type="Rhea" id="RHEA:15089"/>
        <dbReference type="ChEBI" id="CHEBI:13193"/>
        <dbReference type="ChEBI" id="CHEBI:15361"/>
        <dbReference type="ChEBI" id="CHEBI:16004"/>
        <dbReference type="ChEBI" id="CHEBI:17499"/>
    </reaction>
</comment>
<dbReference type="GO" id="GO:0046872">
    <property type="term" value="F:metal ion binding"/>
    <property type="evidence" value="ECO:0007669"/>
    <property type="project" value="UniProtKB-UniRule"/>
</dbReference>
<dbReference type="Gene3D" id="1.10.1060.10">
    <property type="entry name" value="Alpha-helical ferredoxin"/>
    <property type="match status" value="1"/>
</dbReference>
<dbReference type="EC" id="1.1.99.14" evidence="6"/>
<keyword evidence="6" id="KW-0249">Electron transport</keyword>
<evidence type="ECO:0000313" key="8">
    <source>
        <dbReference type="EMBL" id="HJD97910.1"/>
    </source>
</evidence>
<dbReference type="Proteomes" id="UP000698963">
    <property type="component" value="Unassembled WGS sequence"/>
</dbReference>
<dbReference type="GO" id="GO:0019154">
    <property type="term" value="F:glycolate dehydrogenase activity"/>
    <property type="evidence" value="ECO:0007669"/>
    <property type="project" value="UniProtKB-EC"/>
</dbReference>
<name>A0A921DRP9_9BACT</name>